<gene>
    <name evidence="6" type="ORF">GSTENG00024541001</name>
</gene>
<name>Q4S3R5_TETNG</name>
<proteinExistence type="inferred from homology"/>
<dbReference type="OrthoDB" id="329666at2759"/>
<reference evidence="6" key="2">
    <citation type="submission" date="2004-02" db="EMBL/GenBank/DDBJ databases">
        <authorList>
            <consortium name="Genoscope"/>
            <consortium name="Whitehead Institute Centre for Genome Research"/>
        </authorList>
    </citation>
    <scope>NUCLEOTIDE SEQUENCE</scope>
</reference>
<protein>
    <recommendedName>
        <fullName evidence="3">Mini-chromosome maintenance complex-binding protein</fullName>
    </recommendedName>
</protein>
<evidence type="ECO:0000313" key="6">
    <source>
        <dbReference type="EMBL" id="CAG04717.1"/>
    </source>
</evidence>
<reference evidence="6" key="1">
    <citation type="journal article" date="2004" name="Nature">
        <title>Genome duplication in the teleost fish Tetraodon nigroviridis reveals the early vertebrate proto-karyotype.</title>
        <authorList>
            <person name="Jaillon O."/>
            <person name="Aury J.-M."/>
            <person name="Brunet F."/>
            <person name="Petit J.-L."/>
            <person name="Stange-Thomann N."/>
            <person name="Mauceli E."/>
            <person name="Bouneau L."/>
            <person name="Fischer C."/>
            <person name="Ozouf-Costaz C."/>
            <person name="Bernot A."/>
            <person name="Nicaud S."/>
            <person name="Jaffe D."/>
            <person name="Fisher S."/>
            <person name="Lutfalla G."/>
            <person name="Dossat C."/>
            <person name="Segurens B."/>
            <person name="Dasilva C."/>
            <person name="Salanoubat M."/>
            <person name="Levy M."/>
            <person name="Boudet N."/>
            <person name="Castellano S."/>
            <person name="Anthouard V."/>
            <person name="Jubin C."/>
            <person name="Castelli V."/>
            <person name="Katinka M."/>
            <person name="Vacherie B."/>
            <person name="Biemont C."/>
            <person name="Skalli Z."/>
            <person name="Cattolico L."/>
            <person name="Poulain J."/>
            <person name="De Berardinis V."/>
            <person name="Cruaud C."/>
            <person name="Duprat S."/>
            <person name="Brottier P."/>
            <person name="Coutanceau J.-P."/>
            <person name="Gouzy J."/>
            <person name="Parra G."/>
            <person name="Lardier G."/>
            <person name="Chapple C."/>
            <person name="McKernan K.J."/>
            <person name="McEwan P."/>
            <person name="Bosak S."/>
            <person name="Kellis M."/>
            <person name="Volff J.-N."/>
            <person name="Guigo R."/>
            <person name="Zody M.C."/>
            <person name="Mesirov J."/>
            <person name="Lindblad-Toh K."/>
            <person name="Birren B."/>
            <person name="Nusbaum C."/>
            <person name="Kahn D."/>
            <person name="Robinson-Rechavi M."/>
            <person name="Laudet V."/>
            <person name="Schachter V."/>
            <person name="Quetier F."/>
            <person name="Saurin W."/>
            <person name="Scarpelli C."/>
            <person name="Wincker P."/>
            <person name="Lander E.S."/>
            <person name="Weissenbach J."/>
            <person name="Roest Crollius H."/>
        </authorList>
    </citation>
    <scope>NUCLEOTIDE SEQUENCE [LARGE SCALE GENOMIC DNA]</scope>
</reference>
<feature type="non-terminal residue" evidence="6">
    <location>
        <position position="1"/>
    </location>
</feature>
<evidence type="ECO:0000256" key="3">
    <source>
        <dbReference type="ARBA" id="ARBA00015405"/>
    </source>
</evidence>
<dbReference type="Pfam" id="PF09739">
    <property type="entry name" value="MCM_bind"/>
    <property type="match status" value="1"/>
</dbReference>
<dbReference type="GO" id="GO:0003682">
    <property type="term" value="F:chromatin binding"/>
    <property type="evidence" value="ECO:0007669"/>
    <property type="project" value="TreeGrafter"/>
</dbReference>
<dbReference type="GO" id="GO:0005634">
    <property type="term" value="C:nucleus"/>
    <property type="evidence" value="ECO:0007669"/>
    <property type="project" value="UniProtKB-SubCell"/>
</dbReference>
<dbReference type="KEGG" id="tng:GSTEN00024541G001"/>
<comment type="subcellular location">
    <subcellularLocation>
        <location evidence="1">Nucleus</location>
    </subcellularLocation>
</comment>
<dbReference type="PANTHER" id="PTHR13489">
    <property type="entry name" value="MINI-CHROMOSOME MAINTENANCE COMPLEX-BINDING PROTEIN"/>
    <property type="match status" value="1"/>
</dbReference>
<keyword evidence="4" id="KW-0539">Nucleus</keyword>
<dbReference type="GO" id="GO:0006261">
    <property type="term" value="P:DNA-templated DNA replication"/>
    <property type="evidence" value="ECO:0007669"/>
    <property type="project" value="TreeGrafter"/>
</dbReference>
<dbReference type="EMBL" id="CAAE01014747">
    <property type="protein sequence ID" value="CAG04717.1"/>
    <property type="molecule type" value="Genomic_DNA"/>
</dbReference>
<feature type="region of interest" description="Disordered" evidence="5">
    <location>
        <begin position="1"/>
        <end position="20"/>
    </location>
</feature>
<dbReference type="AlphaFoldDB" id="Q4S3R5"/>
<evidence type="ECO:0000256" key="5">
    <source>
        <dbReference type="SAM" id="MobiDB-lite"/>
    </source>
</evidence>
<dbReference type="PANTHER" id="PTHR13489:SF0">
    <property type="entry name" value="MINI-CHROMOSOME MAINTENANCE COMPLEX-BINDING PROTEIN"/>
    <property type="match status" value="1"/>
</dbReference>
<evidence type="ECO:0000256" key="1">
    <source>
        <dbReference type="ARBA" id="ARBA00004123"/>
    </source>
</evidence>
<sequence>AISPNTASVSRSPTMSSTHDWVNNPLDVVEEMFVAAQNDSASGWEPKVVEFFKNKLKEKNIHALVPSMNDVPLHYLKPNSLVKFRCLIQDMFDPEFYMGTYETVDPSTKAKVMRFGRYKDVTECGVDFNSKNTLTAERQTFYCVPIPGENAWVKEISLSSRLDQVSLLDTFTAMPVLAKPEWFPPPRMCRPDRSA</sequence>
<evidence type="ECO:0000256" key="4">
    <source>
        <dbReference type="ARBA" id="ARBA00023242"/>
    </source>
</evidence>
<comment type="similarity">
    <text evidence="2">Belongs to the MCMBP family.</text>
</comment>
<dbReference type="InterPro" id="IPR019140">
    <property type="entry name" value="MCM_complex-bd"/>
</dbReference>
<organism evidence="6">
    <name type="scientific">Tetraodon nigroviridis</name>
    <name type="common">Spotted green pufferfish</name>
    <name type="synonym">Chelonodon nigroviridis</name>
    <dbReference type="NCBI Taxonomy" id="99883"/>
    <lineage>
        <taxon>Eukaryota</taxon>
        <taxon>Metazoa</taxon>
        <taxon>Chordata</taxon>
        <taxon>Craniata</taxon>
        <taxon>Vertebrata</taxon>
        <taxon>Euteleostomi</taxon>
        <taxon>Actinopterygii</taxon>
        <taxon>Neopterygii</taxon>
        <taxon>Teleostei</taxon>
        <taxon>Neoteleostei</taxon>
        <taxon>Acanthomorphata</taxon>
        <taxon>Eupercaria</taxon>
        <taxon>Tetraodontiformes</taxon>
        <taxon>Tetradontoidea</taxon>
        <taxon>Tetraodontidae</taxon>
        <taxon>Tetraodon</taxon>
    </lineage>
</organism>
<accession>Q4S3R5</accession>
<evidence type="ECO:0000256" key="2">
    <source>
        <dbReference type="ARBA" id="ARBA00007925"/>
    </source>
</evidence>
<comment type="caution">
    <text evidence="6">The sequence shown here is derived from an EMBL/GenBank/DDBJ whole genome shotgun (WGS) entry which is preliminary data.</text>
</comment>